<dbReference type="SUPFAM" id="SSF54909">
    <property type="entry name" value="Dimeric alpha+beta barrel"/>
    <property type="match status" value="2"/>
</dbReference>
<dbReference type="EMBL" id="JBANRG010000024">
    <property type="protein sequence ID" value="KAK7454600.1"/>
    <property type="molecule type" value="Genomic_DNA"/>
</dbReference>
<reference evidence="1 2" key="1">
    <citation type="submission" date="2024-01" db="EMBL/GenBank/DDBJ databases">
        <title>A draft genome for the cacao thread blight pathogen Marasmiellus scandens.</title>
        <authorList>
            <person name="Baruah I.K."/>
            <person name="Leung J."/>
            <person name="Bukari Y."/>
            <person name="Amoako-Attah I."/>
            <person name="Meinhardt L.W."/>
            <person name="Bailey B.A."/>
            <person name="Cohen S.P."/>
        </authorList>
    </citation>
    <scope>NUCLEOTIDE SEQUENCE [LARGE SCALE GENOMIC DNA]</scope>
    <source>
        <strain evidence="1 2">GH-19</strain>
    </source>
</reference>
<dbReference type="InterPro" id="IPR011008">
    <property type="entry name" value="Dimeric_a/b-barrel"/>
</dbReference>
<keyword evidence="2" id="KW-1185">Reference proteome</keyword>
<accession>A0ABR1JEV6</accession>
<gene>
    <name evidence="1" type="ORF">VKT23_011352</name>
</gene>
<comment type="caution">
    <text evidence="1">The sequence shown here is derived from an EMBL/GenBank/DDBJ whole genome shotgun (WGS) entry which is preliminary data.</text>
</comment>
<sequence length="231" mass="26781">MDARGLCLVLTEPGVDMTEKEYHDWYDNEHVPSRLTIPAFFNAVRYKATDSKKPTWLTLYDLAEAAAADGPEYQAVHANGSERDKSMLGKVQYLTRRSYTFIPESSMTHPDAPKTAFPGKYLLVVSMQTTAEGEDEFNRWYGEEHIPMLSKVPTWLRGRRYKLFSTKERGHLPDGQECKSLKYLAIHEFSEDGFINIPEFKAATSTPWRNEIMKSVVDRELRFFELYNYKE</sequence>
<dbReference type="Gene3D" id="3.30.70.100">
    <property type="match status" value="1"/>
</dbReference>
<organism evidence="1 2">
    <name type="scientific">Marasmiellus scandens</name>
    <dbReference type="NCBI Taxonomy" id="2682957"/>
    <lineage>
        <taxon>Eukaryota</taxon>
        <taxon>Fungi</taxon>
        <taxon>Dikarya</taxon>
        <taxon>Basidiomycota</taxon>
        <taxon>Agaricomycotina</taxon>
        <taxon>Agaricomycetes</taxon>
        <taxon>Agaricomycetidae</taxon>
        <taxon>Agaricales</taxon>
        <taxon>Marasmiineae</taxon>
        <taxon>Omphalotaceae</taxon>
        <taxon>Marasmiellus</taxon>
    </lineage>
</organism>
<evidence type="ECO:0000313" key="2">
    <source>
        <dbReference type="Proteomes" id="UP001498398"/>
    </source>
</evidence>
<proteinExistence type="predicted"/>
<protein>
    <recommendedName>
        <fullName evidence="3">EthD domain-containing protein</fullName>
    </recommendedName>
</protein>
<evidence type="ECO:0008006" key="3">
    <source>
        <dbReference type="Google" id="ProtNLM"/>
    </source>
</evidence>
<name>A0ABR1JEV6_9AGAR</name>
<evidence type="ECO:0000313" key="1">
    <source>
        <dbReference type="EMBL" id="KAK7454600.1"/>
    </source>
</evidence>
<dbReference type="Proteomes" id="UP001498398">
    <property type="component" value="Unassembled WGS sequence"/>
</dbReference>